<reference evidence="2 3" key="1">
    <citation type="submission" date="2019-07" db="EMBL/GenBank/DDBJ databases">
        <title>Chromosome genome assembly for large yellow croaker.</title>
        <authorList>
            <person name="Xiao S."/>
        </authorList>
    </citation>
    <scope>NUCLEOTIDE SEQUENCE [LARGE SCALE GENOMIC DNA]</scope>
    <source>
        <strain evidence="2">JMULYC20181020</strain>
        <tissue evidence="2">Muscle</tissue>
    </source>
</reference>
<accession>A0A6G0IQF2</accession>
<dbReference type="InterPro" id="IPR043502">
    <property type="entry name" value="DNA/RNA_pol_sf"/>
</dbReference>
<evidence type="ECO:0000256" key="1">
    <source>
        <dbReference type="SAM" id="MobiDB-lite"/>
    </source>
</evidence>
<dbReference type="PANTHER" id="PTHR33050">
    <property type="entry name" value="REVERSE TRANSCRIPTASE DOMAIN-CONTAINING PROTEIN"/>
    <property type="match status" value="1"/>
</dbReference>
<proteinExistence type="predicted"/>
<dbReference type="SUPFAM" id="SSF56672">
    <property type="entry name" value="DNA/RNA polymerases"/>
    <property type="match status" value="2"/>
</dbReference>
<name>A0A6G0IQF2_LARCR</name>
<dbReference type="CDD" id="cd09275">
    <property type="entry name" value="RNase_HI_RT_DIRS1"/>
    <property type="match status" value="1"/>
</dbReference>
<evidence type="ECO:0000313" key="2">
    <source>
        <dbReference type="EMBL" id="KAE8293755.1"/>
    </source>
</evidence>
<evidence type="ECO:0000313" key="3">
    <source>
        <dbReference type="Proteomes" id="UP000424527"/>
    </source>
</evidence>
<dbReference type="InterPro" id="IPR043128">
    <property type="entry name" value="Rev_trsase/Diguanyl_cyclase"/>
</dbReference>
<gene>
    <name evidence="2" type="ORF">D5F01_LYC06688</name>
</gene>
<dbReference type="AlphaFoldDB" id="A0A6G0IQF2"/>
<organism evidence="2 3">
    <name type="scientific">Larimichthys crocea</name>
    <name type="common">Large yellow croaker</name>
    <name type="synonym">Pseudosciaena crocea</name>
    <dbReference type="NCBI Taxonomy" id="215358"/>
    <lineage>
        <taxon>Eukaryota</taxon>
        <taxon>Metazoa</taxon>
        <taxon>Chordata</taxon>
        <taxon>Craniata</taxon>
        <taxon>Vertebrata</taxon>
        <taxon>Euteleostomi</taxon>
        <taxon>Actinopterygii</taxon>
        <taxon>Neopterygii</taxon>
        <taxon>Teleostei</taxon>
        <taxon>Neoteleostei</taxon>
        <taxon>Acanthomorphata</taxon>
        <taxon>Eupercaria</taxon>
        <taxon>Sciaenidae</taxon>
        <taxon>Larimichthys</taxon>
    </lineage>
</organism>
<dbReference type="Proteomes" id="UP000424527">
    <property type="component" value="Unassembled WGS sequence"/>
</dbReference>
<feature type="compositionally biased region" description="Polar residues" evidence="1">
    <location>
        <begin position="331"/>
        <end position="349"/>
    </location>
</feature>
<sequence>MLRTADVLQVVSEGDWFTSIDLKDAYFHVPIAHHHRQFLRFAFKGQAYQFRVRTSHLHEMHCGSPAEQGRLYSPLFGRLAHLLRNPRAGHPRHVFFDPCEPVGSYCEFHKELFSSQSVWVNGLGLNPKRHQGRMVVVSSKCLQSLKPWRSRAYLSSGVPLGSLPSRREVVVTDASLLDWDAVCNHRTVRGTWSPQQRLQHINVLELRAVPLALRHFLPFLEGRHVFVRSDNTSIVYHVNHQGGTRSRHSLQDAQRLLHWAMPKASSGGVEAEPRGGSDGMGEVWQSGCRPVRLSGVNALPAVVFPLGTDEPVGAGCPGTLLARPPPVCFSSSSTAPVDTSQDSQEQSLGVTGGSLLA</sequence>
<evidence type="ECO:0008006" key="4">
    <source>
        <dbReference type="Google" id="ProtNLM"/>
    </source>
</evidence>
<dbReference type="Gene3D" id="3.10.10.10">
    <property type="entry name" value="HIV Type 1 Reverse Transcriptase, subunit A, domain 1"/>
    <property type="match status" value="1"/>
</dbReference>
<dbReference type="EMBL" id="REGW02000007">
    <property type="protein sequence ID" value="KAE8293755.1"/>
    <property type="molecule type" value="Genomic_DNA"/>
</dbReference>
<dbReference type="PANTHER" id="PTHR33050:SF7">
    <property type="entry name" value="RIBONUCLEASE H"/>
    <property type="match status" value="1"/>
</dbReference>
<keyword evidence="3" id="KW-1185">Reference proteome</keyword>
<dbReference type="Gene3D" id="3.30.70.270">
    <property type="match status" value="1"/>
</dbReference>
<feature type="region of interest" description="Disordered" evidence="1">
    <location>
        <begin position="331"/>
        <end position="357"/>
    </location>
</feature>
<comment type="caution">
    <text evidence="2">The sequence shown here is derived from an EMBL/GenBank/DDBJ whole genome shotgun (WGS) entry which is preliminary data.</text>
</comment>
<dbReference type="InterPro" id="IPR052055">
    <property type="entry name" value="Hepadnavirus_pol/RT"/>
</dbReference>
<protein>
    <recommendedName>
        <fullName evidence="4">Reverse transcriptase domain-containing protein</fullName>
    </recommendedName>
</protein>